<keyword evidence="2" id="KW-0813">Transport</keyword>
<feature type="transmembrane region" description="Helical" evidence="7">
    <location>
        <begin position="438"/>
        <end position="461"/>
    </location>
</feature>
<feature type="transmembrane region" description="Helical" evidence="7">
    <location>
        <begin position="151"/>
        <end position="169"/>
    </location>
</feature>
<reference evidence="10" key="2">
    <citation type="submission" date="2015-01" db="EMBL/GenBank/DDBJ databases">
        <title>Evolutionary Origins and Diversification of the Mycorrhizal Mutualists.</title>
        <authorList>
            <consortium name="DOE Joint Genome Institute"/>
            <consortium name="Mycorrhizal Genomics Consortium"/>
            <person name="Kohler A."/>
            <person name="Kuo A."/>
            <person name="Nagy L.G."/>
            <person name="Floudas D."/>
            <person name="Copeland A."/>
            <person name="Barry K.W."/>
            <person name="Cichocki N."/>
            <person name="Veneault-Fourrey C."/>
            <person name="LaButti K."/>
            <person name="Lindquist E.A."/>
            <person name="Lipzen A."/>
            <person name="Lundell T."/>
            <person name="Morin E."/>
            <person name="Murat C."/>
            <person name="Riley R."/>
            <person name="Ohm R."/>
            <person name="Sun H."/>
            <person name="Tunlid A."/>
            <person name="Henrissat B."/>
            <person name="Grigoriev I.V."/>
            <person name="Hibbett D.S."/>
            <person name="Martin F."/>
        </authorList>
    </citation>
    <scope>NUCLEOTIDE SEQUENCE [LARGE SCALE GENOMIC DNA]</scope>
    <source>
        <strain evidence="10">MAFF 305830</strain>
    </source>
</reference>
<feature type="transmembrane region" description="Helical" evidence="7">
    <location>
        <begin position="122"/>
        <end position="139"/>
    </location>
</feature>
<feature type="transmembrane region" description="Helical" evidence="7">
    <location>
        <begin position="210"/>
        <end position="234"/>
    </location>
</feature>
<accession>A0A0C2WYI1</accession>
<evidence type="ECO:0000256" key="7">
    <source>
        <dbReference type="SAM" id="Phobius"/>
    </source>
</evidence>
<sequence length="583" mass="63411">MAVPDTPKTNMLDQDTNAFPKMLCSPPPTETGATSTKNDEKYLVDKATNTVDSVTLEEKKDKPNEATDNVKPDLSKVSRSRKLTLLGLFTFGAFLDSFNNSALFPAIPVIANELGFDPSETVWIISGYLLTFAAFLLMSGRISDMYTPKPVFIIGSLVVGTTHLIGGFMRQKIALVLLRALGGIGGAMMIPSALSLVIQMFPTPSHQARAISVFSSAGAIGNILGLLIGAIIVQYAGWSWIFWFVAIVGISIGILCFFLIPHARRERKSNAKFDMTGVGSLTVALTLFIFAVISGSTKGWGTAYVLAPLLISLLLFVLFHVWEACIPPDDAALSPRMWRLHNFGVLIGVALLPFLWWAVPYINITSWWEEVYGWTAINTAVHFLPMGIGGFIVSQFTGYLPKYFSHKHSILFGLRLAIISTILLHFGDSPGTYWPFSFPAFLLGTTGIVLVYAGSSIAIFAYTPPSVAGTVGAMFNCALQVGSAVGLAVVSTLTRSVDNKTPPMNPPVEEFPRHLDEVTKDMWKAAFQGRAASFWFLLAVIGVQFVSISIFFRGGALEKRDAQEDGEKTDNETSARDPVDPVP</sequence>
<feature type="region of interest" description="Disordered" evidence="6">
    <location>
        <begin position="559"/>
        <end position="583"/>
    </location>
</feature>
<proteinExistence type="predicted"/>
<feature type="transmembrane region" description="Helical" evidence="7">
    <location>
        <begin position="371"/>
        <end position="396"/>
    </location>
</feature>
<reference evidence="9 10" key="1">
    <citation type="submission" date="2014-04" db="EMBL/GenBank/DDBJ databases">
        <authorList>
            <consortium name="DOE Joint Genome Institute"/>
            <person name="Kuo A."/>
            <person name="Zuccaro A."/>
            <person name="Kohler A."/>
            <person name="Nagy L.G."/>
            <person name="Floudas D."/>
            <person name="Copeland A."/>
            <person name="Barry K.W."/>
            <person name="Cichocki N."/>
            <person name="Veneault-Fourrey C."/>
            <person name="LaButti K."/>
            <person name="Lindquist E.A."/>
            <person name="Lipzen A."/>
            <person name="Lundell T."/>
            <person name="Morin E."/>
            <person name="Murat C."/>
            <person name="Sun H."/>
            <person name="Tunlid A."/>
            <person name="Henrissat B."/>
            <person name="Grigoriev I.V."/>
            <person name="Hibbett D.S."/>
            <person name="Martin F."/>
            <person name="Nordberg H.P."/>
            <person name="Cantor M.N."/>
            <person name="Hua S.X."/>
        </authorList>
    </citation>
    <scope>NUCLEOTIDE SEQUENCE [LARGE SCALE GENOMIC DNA]</scope>
    <source>
        <strain evidence="9 10">MAFF 305830</strain>
    </source>
</reference>
<dbReference type="Proteomes" id="UP000054097">
    <property type="component" value="Unassembled WGS sequence"/>
</dbReference>
<feature type="compositionally biased region" description="Polar residues" evidence="6">
    <location>
        <begin position="7"/>
        <end position="17"/>
    </location>
</feature>
<organism evidence="9 10">
    <name type="scientific">Serendipita vermifera MAFF 305830</name>
    <dbReference type="NCBI Taxonomy" id="933852"/>
    <lineage>
        <taxon>Eukaryota</taxon>
        <taxon>Fungi</taxon>
        <taxon>Dikarya</taxon>
        <taxon>Basidiomycota</taxon>
        <taxon>Agaricomycotina</taxon>
        <taxon>Agaricomycetes</taxon>
        <taxon>Sebacinales</taxon>
        <taxon>Serendipitaceae</taxon>
        <taxon>Serendipita</taxon>
    </lineage>
</organism>
<evidence type="ECO:0000256" key="2">
    <source>
        <dbReference type="ARBA" id="ARBA00022448"/>
    </source>
</evidence>
<keyword evidence="3 7" id="KW-0812">Transmembrane</keyword>
<dbReference type="AlphaFoldDB" id="A0A0C2WYI1"/>
<evidence type="ECO:0000313" key="10">
    <source>
        <dbReference type="Proteomes" id="UP000054097"/>
    </source>
</evidence>
<dbReference type="OrthoDB" id="440755at2759"/>
<dbReference type="HOGENOM" id="CLU_000960_27_1_1"/>
<keyword evidence="5 7" id="KW-0472">Membrane</keyword>
<dbReference type="SUPFAM" id="SSF103473">
    <property type="entry name" value="MFS general substrate transporter"/>
    <property type="match status" value="1"/>
</dbReference>
<evidence type="ECO:0000259" key="8">
    <source>
        <dbReference type="PROSITE" id="PS50850"/>
    </source>
</evidence>
<protein>
    <recommendedName>
        <fullName evidence="8">Major facilitator superfamily (MFS) profile domain-containing protein</fullName>
    </recommendedName>
</protein>
<evidence type="ECO:0000256" key="4">
    <source>
        <dbReference type="ARBA" id="ARBA00022989"/>
    </source>
</evidence>
<dbReference type="InterPro" id="IPR020846">
    <property type="entry name" value="MFS_dom"/>
</dbReference>
<dbReference type="Pfam" id="PF07690">
    <property type="entry name" value="MFS_1"/>
    <property type="match status" value="1"/>
</dbReference>
<evidence type="ECO:0000256" key="1">
    <source>
        <dbReference type="ARBA" id="ARBA00004141"/>
    </source>
</evidence>
<name>A0A0C2WYI1_SERVB</name>
<feature type="transmembrane region" description="Helical" evidence="7">
    <location>
        <begin position="240"/>
        <end position="261"/>
    </location>
</feature>
<dbReference type="InterPro" id="IPR036259">
    <property type="entry name" value="MFS_trans_sf"/>
</dbReference>
<feature type="transmembrane region" description="Helical" evidence="7">
    <location>
        <begin position="299"/>
        <end position="319"/>
    </location>
</feature>
<dbReference type="PANTHER" id="PTHR42718:SF9">
    <property type="entry name" value="MAJOR FACILITATOR SUPERFAMILY MULTIDRUG TRANSPORTER MFSC"/>
    <property type="match status" value="1"/>
</dbReference>
<feature type="domain" description="Major facilitator superfamily (MFS) profile" evidence="8">
    <location>
        <begin position="85"/>
        <end position="556"/>
    </location>
</feature>
<dbReference type="EMBL" id="KN824357">
    <property type="protein sequence ID" value="KIM22382.1"/>
    <property type="molecule type" value="Genomic_DNA"/>
</dbReference>
<feature type="transmembrane region" description="Helical" evidence="7">
    <location>
        <begin position="85"/>
        <end position="110"/>
    </location>
</feature>
<feature type="transmembrane region" description="Helical" evidence="7">
    <location>
        <begin position="340"/>
        <end position="359"/>
    </location>
</feature>
<evidence type="ECO:0000256" key="3">
    <source>
        <dbReference type="ARBA" id="ARBA00022692"/>
    </source>
</evidence>
<feature type="transmembrane region" description="Helical" evidence="7">
    <location>
        <begin position="175"/>
        <end position="198"/>
    </location>
</feature>
<feature type="transmembrane region" description="Helical" evidence="7">
    <location>
        <begin position="473"/>
        <end position="494"/>
    </location>
</feature>
<feature type="region of interest" description="Disordered" evidence="6">
    <location>
        <begin position="1"/>
        <end position="38"/>
    </location>
</feature>
<dbReference type="Gene3D" id="1.20.1720.10">
    <property type="entry name" value="Multidrug resistance protein D"/>
    <property type="match status" value="1"/>
</dbReference>
<feature type="transmembrane region" description="Helical" evidence="7">
    <location>
        <begin position="532"/>
        <end position="552"/>
    </location>
</feature>
<dbReference type="GO" id="GO:0016020">
    <property type="term" value="C:membrane"/>
    <property type="evidence" value="ECO:0007669"/>
    <property type="project" value="UniProtKB-SubCell"/>
</dbReference>
<evidence type="ECO:0000256" key="6">
    <source>
        <dbReference type="SAM" id="MobiDB-lite"/>
    </source>
</evidence>
<dbReference type="InterPro" id="IPR011701">
    <property type="entry name" value="MFS"/>
</dbReference>
<dbReference type="STRING" id="933852.A0A0C2WYI1"/>
<feature type="transmembrane region" description="Helical" evidence="7">
    <location>
        <begin position="273"/>
        <end position="293"/>
    </location>
</feature>
<keyword evidence="4 7" id="KW-1133">Transmembrane helix</keyword>
<keyword evidence="10" id="KW-1185">Reference proteome</keyword>
<dbReference type="GO" id="GO:0022857">
    <property type="term" value="F:transmembrane transporter activity"/>
    <property type="evidence" value="ECO:0007669"/>
    <property type="project" value="InterPro"/>
</dbReference>
<dbReference type="Gene3D" id="1.20.1250.20">
    <property type="entry name" value="MFS general substrate transporter like domains"/>
    <property type="match status" value="1"/>
</dbReference>
<dbReference type="PROSITE" id="PS50850">
    <property type="entry name" value="MFS"/>
    <property type="match status" value="1"/>
</dbReference>
<comment type="subcellular location">
    <subcellularLocation>
        <location evidence="1">Membrane</location>
        <topology evidence="1">Multi-pass membrane protein</topology>
    </subcellularLocation>
</comment>
<evidence type="ECO:0000313" key="9">
    <source>
        <dbReference type="EMBL" id="KIM22382.1"/>
    </source>
</evidence>
<dbReference type="PANTHER" id="PTHR42718">
    <property type="entry name" value="MAJOR FACILITATOR SUPERFAMILY MULTIDRUG TRANSPORTER MFSC"/>
    <property type="match status" value="1"/>
</dbReference>
<feature type="transmembrane region" description="Helical" evidence="7">
    <location>
        <begin position="408"/>
        <end position="426"/>
    </location>
</feature>
<gene>
    <name evidence="9" type="ORF">M408DRAFT_323754</name>
</gene>
<evidence type="ECO:0000256" key="5">
    <source>
        <dbReference type="ARBA" id="ARBA00023136"/>
    </source>
</evidence>